<dbReference type="WBParaSite" id="maker-unitig_38627-snap-gene-0.2-mRNA-1">
    <property type="protein sequence ID" value="maker-unitig_38627-snap-gene-0.2-mRNA-1"/>
    <property type="gene ID" value="maker-unitig_38627-snap-gene-0.2"/>
</dbReference>
<keyword evidence="3" id="KW-0813">Transport</keyword>
<feature type="transmembrane region" description="Helical" evidence="9">
    <location>
        <begin position="161"/>
        <end position="183"/>
    </location>
</feature>
<dbReference type="InterPro" id="IPR006603">
    <property type="entry name" value="PQ-loop_rpt"/>
</dbReference>
<dbReference type="InterPro" id="IPR005282">
    <property type="entry name" value="LC_transporter"/>
</dbReference>
<dbReference type="PANTHER" id="PTHR13131:SF5">
    <property type="entry name" value="CYSTINOSIN"/>
    <property type="match status" value="1"/>
</dbReference>
<evidence type="ECO:0000256" key="6">
    <source>
        <dbReference type="ARBA" id="ARBA00022989"/>
    </source>
</evidence>
<comment type="similarity">
    <text evidence="2">Belongs to the cystinosin family.</text>
</comment>
<proteinExistence type="inferred from homology"/>
<feature type="chain" id="PRO_5009318695" evidence="10">
    <location>
        <begin position="18"/>
        <end position="401"/>
    </location>
</feature>
<feature type="transmembrane region" description="Helical" evidence="9">
    <location>
        <begin position="238"/>
        <end position="257"/>
    </location>
</feature>
<keyword evidence="5" id="KW-0677">Repeat</keyword>
<keyword evidence="7 9" id="KW-0472">Membrane</keyword>
<feature type="signal peptide" evidence="10">
    <location>
        <begin position="1"/>
        <end position="17"/>
    </location>
</feature>
<protein>
    <submittedName>
        <fullName evidence="12">Cystinosin</fullName>
    </submittedName>
</protein>
<evidence type="ECO:0000256" key="3">
    <source>
        <dbReference type="ARBA" id="ARBA00022448"/>
    </source>
</evidence>
<evidence type="ECO:0000256" key="2">
    <source>
        <dbReference type="ARBA" id="ARBA00006855"/>
    </source>
</evidence>
<evidence type="ECO:0000256" key="5">
    <source>
        <dbReference type="ARBA" id="ARBA00022737"/>
    </source>
</evidence>
<sequence>MLLPLLVLSLLAAQTAAQSDNVTRIGAQFLDSSVSLTVGRSAHLSISLNQSFSAVTGAALSGAPGCAASAGCLPAPNATAAELNLTGWDAGRLSIGVNSTNPDFFNNHSVFVRVTVAKSDVIDDFNFVVGILYVVLWSMSFYPQTVLNYRRKSVVGLNFDFIGLNLLGFCAYAAFNVCLYWVAPVQELYFRRHPRGVIPWKSPTWCSLCTQLSSPLCRWFSAACTSAAGSGVSLTARLLLAAMLLFLLAALLVSAFWQAGFDWLNYLYCVSYVKLTVTLIKYSPQAYMNYNRQTAGPSGRSSPTFSGGALSILQMMLLAYNYNDWPSIMGDPTKFGLGLVSILYDCVFFVQHYGLYGEPARRPTASCGAATATLLARVCDGGCRLAAVNQPPTAAAEQPDE</sequence>
<keyword evidence="6 9" id="KW-1133">Transmembrane helix</keyword>
<accession>A0A1I8FKX1</accession>
<dbReference type="Gene3D" id="1.20.1280.290">
    <property type="match status" value="1"/>
</dbReference>
<dbReference type="GO" id="GO:0005765">
    <property type="term" value="C:lysosomal membrane"/>
    <property type="evidence" value="ECO:0007669"/>
    <property type="project" value="TreeGrafter"/>
</dbReference>
<dbReference type="PANTHER" id="PTHR13131">
    <property type="entry name" value="CYSTINOSIN"/>
    <property type="match status" value="1"/>
</dbReference>
<dbReference type="GO" id="GO:0015184">
    <property type="term" value="F:L-cystine transmembrane transporter activity"/>
    <property type="evidence" value="ECO:0007669"/>
    <property type="project" value="TreeGrafter"/>
</dbReference>
<keyword evidence="11" id="KW-1185">Reference proteome</keyword>
<evidence type="ECO:0000256" key="9">
    <source>
        <dbReference type="SAM" id="Phobius"/>
    </source>
</evidence>
<dbReference type="Proteomes" id="UP000095280">
    <property type="component" value="Unplaced"/>
</dbReference>
<evidence type="ECO:0000256" key="10">
    <source>
        <dbReference type="SAM" id="SignalP"/>
    </source>
</evidence>
<feature type="transmembrane region" description="Helical" evidence="9">
    <location>
        <begin position="335"/>
        <end position="356"/>
    </location>
</feature>
<organism evidence="11 12">
    <name type="scientific">Macrostomum lignano</name>
    <dbReference type="NCBI Taxonomy" id="282301"/>
    <lineage>
        <taxon>Eukaryota</taxon>
        <taxon>Metazoa</taxon>
        <taxon>Spiralia</taxon>
        <taxon>Lophotrochozoa</taxon>
        <taxon>Platyhelminthes</taxon>
        <taxon>Rhabditophora</taxon>
        <taxon>Macrostomorpha</taxon>
        <taxon>Macrostomida</taxon>
        <taxon>Macrostomidae</taxon>
        <taxon>Macrostomum</taxon>
    </lineage>
</organism>
<evidence type="ECO:0000256" key="8">
    <source>
        <dbReference type="ARBA" id="ARBA00048473"/>
    </source>
</evidence>
<name>A0A1I8FKX1_9PLAT</name>
<feature type="transmembrane region" description="Helical" evidence="9">
    <location>
        <begin position="263"/>
        <end position="282"/>
    </location>
</feature>
<evidence type="ECO:0000256" key="7">
    <source>
        <dbReference type="ARBA" id="ARBA00023136"/>
    </source>
</evidence>
<evidence type="ECO:0000256" key="1">
    <source>
        <dbReference type="ARBA" id="ARBA00004127"/>
    </source>
</evidence>
<dbReference type="Pfam" id="PF04193">
    <property type="entry name" value="PQ-loop"/>
    <property type="match status" value="1"/>
</dbReference>
<reference evidence="12" key="1">
    <citation type="submission" date="2016-11" db="UniProtKB">
        <authorList>
            <consortium name="WormBaseParasite"/>
        </authorList>
    </citation>
    <scope>IDENTIFICATION</scope>
</reference>
<dbReference type="GO" id="GO:0012505">
    <property type="term" value="C:endomembrane system"/>
    <property type="evidence" value="ECO:0007669"/>
    <property type="project" value="UniProtKB-SubCell"/>
</dbReference>
<evidence type="ECO:0000313" key="12">
    <source>
        <dbReference type="WBParaSite" id="maker-unitig_38627-snap-gene-0.2-mRNA-1"/>
    </source>
</evidence>
<comment type="subcellular location">
    <subcellularLocation>
        <location evidence="1">Endomembrane system</location>
        <topology evidence="1">Multi-pass membrane protein</topology>
    </subcellularLocation>
</comment>
<evidence type="ECO:0000256" key="4">
    <source>
        <dbReference type="ARBA" id="ARBA00022692"/>
    </source>
</evidence>
<evidence type="ECO:0000313" key="11">
    <source>
        <dbReference type="Proteomes" id="UP000095280"/>
    </source>
</evidence>
<comment type="catalytic activity">
    <reaction evidence="8">
        <text>L-cystine(out) + H(+)(out) = L-cystine(in) + H(+)(in)</text>
        <dbReference type="Rhea" id="RHEA:66172"/>
        <dbReference type="ChEBI" id="CHEBI:15378"/>
        <dbReference type="ChEBI" id="CHEBI:35491"/>
    </reaction>
    <physiologicalReaction direction="left-to-right" evidence="8">
        <dbReference type="Rhea" id="RHEA:66173"/>
    </physiologicalReaction>
</comment>
<dbReference type="AlphaFoldDB" id="A0A1I8FKX1"/>
<keyword evidence="10" id="KW-0732">Signal</keyword>
<dbReference type="SMART" id="SM00679">
    <property type="entry name" value="CTNS"/>
    <property type="match status" value="1"/>
</dbReference>
<keyword evidence="4 9" id="KW-0812">Transmembrane</keyword>